<evidence type="ECO:0000313" key="6">
    <source>
        <dbReference type="Proteomes" id="UP001630127"/>
    </source>
</evidence>
<reference evidence="5 6" key="1">
    <citation type="submission" date="2024-11" db="EMBL/GenBank/DDBJ databases">
        <title>A near-complete genome assembly of Cinchona calisaya.</title>
        <authorList>
            <person name="Lian D.C."/>
            <person name="Zhao X.W."/>
            <person name="Wei L."/>
        </authorList>
    </citation>
    <scope>NUCLEOTIDE SEQUENCE [LARGE SCALE GENOMIC DNA]</scope>
    <source>
        <tissue evidence="5">Nenye</tissue>
    </source>
</reference>
<evidence type="ECO:0000313" key="5">
    <source>
        <dbReference type="EMBL" id="KAL3498525.1"/>
    </source>
</evidence>
<sequence>MYCNYAEKIGYGFDFFHATYMSKFNIPLKPVVAEVESGQRLEKIDEDTSIEAPEQDKMVRDLSKILLELKQRNESLVDGLRRLELKVDSNHAEVVTLIKKETLSENDFSKLNCRKRQRDGGQELKLSSVSVVCLRVNTDVGVCKESSNDSMTLLWYLVDKNMLVSKMLVFIQEQIAYRSGLKTLRPRSPLCYHVCFFVTTECFAERRSKPEGLFFKYITDAHYGGSVKESEKWQHTHVALKFGFNDKFKKEFNEFEIVEAPDLPQQQNGPDCGMYVMRYIDIIGGDDEVSFVQLDVVLLSCFSTAFMEMDVLSGFCMVFGLWGFNRNLVVTKMDYYLQIVKKNAEIHKFVDLCMEDDVVRTLLQKMLEKEASLETFFAFFKESKSGIEGEPSNPSTPKSSKIIKANNFALSD</sequence>
<protein>
    <recommendedName>
        <fullName evidence="4">Ubiquitin-like protease family profile domain-containing protein</fullName>
    </recommendedName>
</protein>
<keyword evidence="3" id="KW-0378">Hydrolase</keyword>
<evidence type="ECO:0000256" key="3">
    <source>
        <dbReference type="ARBA" id="ARBA00022801"/>
    </source>
</evidence>
<comment type="similarity">
    <text evidence="1">Belongs to the peptidase C48 family.</text>
</comment>
<keyword evidence="6" id="KW-1185">Reference proteome</keyword>
<evidence type="ECO:0000256" key="2">
    <source>
        <dbReference type="ARBA" id="ARBA00022670"/>
    </source>
</evidence>
<dbReference type="EMBL" id="JBJUIK010000017">
    <property type="protein sequence ID" value="KAL3498525.1"/>
    <property type="molecule type" value="Genomic_DNA"/>
</dbReference>
<evidence type="ECO:0000259" key="4">
    <source>
        <dbReference type="Pfam" id="PF02902"/>
    </source>
</evidence>
<keyword evidence="2" id="KW-0645">Protease</keyword>
<dbReference type="Proteomes" id="UP001630127">
    <property type="component" value="Unassembled WGS sequence"/>
</dbReference>
<comment type="caution">
    <text evidence="5">The sequence shown here is derived from an EMBL/GenBank/DDBJ whole genome shotgun (WGS) entry which is preliminary data.</text>
</comment>
<dbReference type="AlphaFoldDB" id="A0ABD2XX24"/>
<dbReference type="GO" id="GO:0008233">
    <property type="term" value="F:peptidase activity"/>
    <property type="evidence" value="ECO:0007669"/>
    <property type="project" value="UniProtKB-KW"/>
</dbReference>
<dbReference type="GO" id="GO:0006508">
    <property type="term" value="P:proteolysis"/>
    <property type="evidence" value="ECO:0007669"/>
    <property type="project" value="UniProtKB-KW"/>
</dbReference>
<dbReference type="Gene3D" id="3.40.395.10">
    <property type="entry name" value="Adenoviral Proteinase, Chain A"/>
    <property type="match status" value="1"/>
</dbReference>
<gene>
    <name evidence="5" type="ORF">ACH5RR_041257</name>
</gene>
<dbReference type="SUPFAM" id="SSF54001">
    <property type="entry name" value="Cysteine proteinases"/>
    <property type="match status" value="1"/>
</dbReference>
<accession>A0ABD2XX24</accession>
<organism evidence="5 6">
    <name type="scientific">Cinchona calisaya</name>
    <dbReference type="NCBI Taxonomy" id="153742"/>
    <lineage>
        <taxon>Eukaryota</taxon>
        <taxon>Viridiplantae</taxon>
        <taxon>Streptophyta</taxon>
        <taxon>Embryophyta</taxon>
        <taxon>Tracheophyta</taxon>
        <taxon>Spermatophyta</taxon>
        <taxon>Magnoliopsida</taxon>
        <taxon>eudicotyledons</taxon>
        <taxon>Gunneridae</taxon>
        <taxon>Pentapetalae</taxon>
        <taxon>asterids</taxon>
        <taxon>lamiids</taxon>
        <taxon>Gentianales</taxon>
        <taxon>Rubiaceae</taxon>
        <taxon>Cinchonoideae</taxon>
        <taxon>Cinchoneae</taxon>
        <taxon>Cinchona</taxon>
    </lineage>
</organism>
<dbReference type="Pfam" id="PF02902">
    <property type="entry name" value="Peptidase_C48"/>
    <property type="match status" value="1"/>
</dbReference>
<dbReference type="InterPro" id="IPR038765">
    <property type="entry name" value="Papain-like_cys_pep_sf"/>
</dbReference>
<feature type="domain" description="Ubiquitin-like protease family profile" evidence="4">
    <location>
        <begin position="249"/>
        <end position="283"/>
    </location>
</feature>
<name>A0ABD2XX24_9GENT</name>
<evidence type="ECO:0000256" key="1">
    <source>
        <dbReference type="ARBA" id="ARBA00005234"/>
    </source>
</evidence>
<dbReference type="InterPro" id="IPR003653">
    <property type="entry name" value="Peptidase_C48_C"/>
</dbReference>
<proteinExistence type="inferred from homology"/>